<accession>A0A9D1H136</accession>
<dbReference type="PANTHER" id="PTHR11051:SF8">
    <property type="entry name" value="PROTEIN-GLUCOSYLGALACTOSYLHYDROXYLYSINE GLUCOSIDASE"/>
    <property type="match status" value="1"/>
</dbReference>
<dbReference type="SUPFAM" id="SSF48208">
    <property type="entry name" value="Six-hairpin glycosidases"/>
    <property type="match status" value="1"/>
</dbReference>
<dbReference type="InterPro" id="IPR012341">
    <property type="entry name" value="6hp_glycosidase-like_sf"/>
</dbReference>
<dbReference type="SUPFAM" id="SSF74650">
    <property type="entry name" value="Galactose mutarotase-like"/>
    <property type="match status" value="1"/>
</dbReference>
<dbReference type="Proteomes" id="UP000824165">
    <property type="component" value="Unassembled WGS sequence"/>
</dbReference>
<protein>
    <submittedName>
        <fullName evidence="3">Glycoside hydrolase family 65 protein</fullName>
    </submittedName>
</protein>
<feature type="domain" description="Glycoside hydrolase family 65 N-terminal" evidence="2">
    <location>
        <begin position="8"/>
        <end position="240"/>
    </location>
</feature>
<gene>
    <name evidence="3" type="ORF">IAA60_00235</name>
</gene>
<comment type="caution">
    <text evidence="3">The sequence shown here is derived from an EMBL/GenBank/DDBJ whole genome shotgun (WGS) entry which is preliminary data.</text>
</comment>
<dbReference type="GO" id="GO:0005975">
    <property type="term" value="P:carbohydrate metabolic process"/>
    <property type="evidence" value="ECO:0007669"/>
    <property type="project" value="InterPro"/>
</dbReference>
<reference evidence="3" key="1">
    <citation type="submission" date="2020-10" db="EMBL/GenBank/DDBJ databases">
        <authorList>
            <person name="Gilroy R."/>
        </authorList>
    </citation>
    <scope>NUCLEOTIDE SEQUENCE</scope>
    <source>
        <strain evidence="3">CHK181-108</strain>
    </source>
</reference>
<dbReference type="Gene3D" id="2.70.98.40">
    <property type="entry name" value="Glycoside hydrolase, family 65, N-terminal domain"/>
    <property type="match status" value="1"/>
</dbReference>
<name>A0A9D1H136_9FIRM</name>
<dbReference type="InterPro" id="IPR037018">
    <property type="entry name" value="GH65_N"/>
</dbReference>
<sequence>MDKWRLSENEPNLERMRKRESLWTQGNGYMGIRASNEEMYTQTVRASLINGVFDKSPDDATELVNIPDVVNLEIRADGERFSLTEGRVRDYYAELNMQNGVLTRYIEWEAGSGKIMRINFTRFVSKTRKHIFVQRMSIMPVLGGIDCKIKTGIDAEVTNEGCQHFGSTEKRQYEDSSIGLHTKTLHSNVRVCVHSKIECAADDGSAAYVTRRGIFKEIKTHINEGCSLTLTKLSSFVSSRDYEYKDSEAAEERLRNDGLSYLRSAAQAGYDELLRENTSAWKEFWDNCLVITDSGNELADRAVIFAQYHLNIMSSSDDNRLGVGAKGMTGFGYMGHSFWDTEIFLLPYYMVTEPQKARLLLEYRYSLLDAAKKKAKKYGFKGAMYPWESAWSTDGEVCLEYGDLDPATGKRRKFTMPEEEIHITAGVAYAVWQYYRTTGDAEFMEKYGDEIIILTAIFWTSRVEEVHGRYELLHVTGPDEYKEDVNNNAYTNYMAYYNLKRAAEILEDCPESVYNKLAKEYDMDDVKSKINDTITKLYLPKPDKDGI</sequence>
<dbReference type="InterPro" id="IPR005195">
    <property type="entry name" value="Glyco_hydro_65_M"/>
</dbReference>
<evidence type="ECO:0000259" key="1">
    <source>
        <dbReference type="Pfam" id="PF03632"/>
    </source>
</evidence>
<reference evidence="3" key="2">
    <citation type="journal article" date="2021" name="PeerJ">
        <title>Extensive microbial diversity within the chicken gut microbiome revealed by metagenomics and culture.</title>
        <authorList>
            <person name="Gilroy R."/>
            <person name="Ravi A."/>
            <person name="Getino M."/>
            <person name="Pursley I."/>
            <person name="Horton D.L."/>
            <person name="Alikhan N.F."/>
            <person name="Baker D."/>
            <person name="Gharbi K."/>
            <person name="Hall N."/>
            <person name="Watson M."/>
            <person name="Adriaenssens E.M."/>
            <person name="Foster-Nyarko E."/>
            <person name="Jarju S."/>
            <person name="Secka A."/>
            <person name="Antonio M."/>
            <person name="Oren A."/>
            <person name="Chaudhuri R.R."/>
            <person name="La Ragione R."/>
            <person name="Hildebrand F."/>
            <person name="Pallen M.J."/>
        </authorList>
    </citation>
    <scope>NUCLEOTIDE SEQUENCE</scope>
    <source>
        <strain evidence="3">CHK181-108</strain>
    </source>
</reference>
<dbReference type="GO" id="GO:0004553">
    <property type="term" value="F:hydrolase activity, hydrolyzing O-glycosyl compounds"/>
    <property type="evidence" value="ECO:0007669"/>
    <property type="project" value="TreeGrafter"/>
</dbReference>
<dbReference type="PANTHER" id="PTHR11051">
    <property type="entry name" value="GLYCOSYL HYDROLASE-RELATED"/>
    <property type="match status" value="1"/>
</dbReference>
<dbReference type="EMBL" id="DVLU01000002">
    <property type="protein sequence ID" value="HIT84313.1"/>
    <property type="molecule type" value="Genomic_DNA"/>
</dbReference>
<dbReference type="AlphaFoldDB" id="A0A9D1H136"/>
<keyword evidence="3" id="KW-0378">Hydrolase</keyword>
<evidence type="ECO:0000313" key="4">
    <source>
        <dbReference type="Proteomes" id="UP000824165"/>
    </source>
</evidence>
<proteinExistence type="predicted"/>
<dbReference type="Pfam" id="PF03636">
    <property type="entry name" value="Glyco_hydro_65N"/>
    <property type="match status" value="1"/>
</dbReference>
<dbReference type="GO" id="GO:0030246">
    <property type="term" value="F:carbohydrate binding"/>
    <property type="evidence" value="ECO:0007669"/>
    <property type="project" value="InterPro"/>
</dbReference>
<organism evidence="3 4">
    <name type="scientific">Candidatus Ornithomonoglobus intestinigallinarum</name>
    <dbReference type="NCBI Taxonomy" id="2840894"/>
    <lineage>
        <taxon>Bacteria</taxon>
        <taxon>Bacillati</taxon>
        <taxon>Bacillota</taxon>
        <taxon>Clostridia</taxon>
        <taxon>Candidatus Ornithomonoglobus</taxon>
    </lineage>
</organism>
<dbReference type="Gene3D" id="1.50.10.10">
    <property type="match status" value="1"/>
</dbReference>
<evidence type="ECO:0000313" key="3">
    <source>
        <dbReference type="EMBL" id="HIT84313.1"/>
    </source>
</evidence>
<dbReference type="InterPro" id="IPR011013">
    <property type="entry name" value="Gal_mutarotase_sf_dom"/>
</dbReference>
<feature type="non-terminal residue" evidence="3">
    <location>
        <position position="547"/>
    </location>
</feature>
<dbReference type="InterPro" id="IPR008928">
    <property type="entry name" value="6-hairpin_glycosidase_sf"/>
</dbReference>
<evidence type="ECO:0000259" key="2">
    <source>
        <dbReference type="Pfam" id="PF03636"/>
    </source>
</evidence>
<dbReference type="Pfam" id="PF03632">
    <property type="entry name" value="Glyco_hydro_65m"/>
    <property type="match status" value="1"/>
</dbReference>
<dbReference type="InterPro" id="IPR005196">
    <property type="entry name" value="Glyco_hydro_65_N"/>
</dbReference>
<dbReference type="GO" id="GO:0016757">
    <property type="term" value="F:glycosyltransferase activity"/>
    <property type="evidence" value="ECO:0007669"/>
    <property type="project" value="UniProtKB-ARBA"/>
</dbReference>
<feature type="domain" description="Glycoside hydrolase family 65 central catalytic" evidence="1">
    <location>
        <begin position="305"/>
        <end position="547"/>
    </location>
</feature>